<feature type="transmembrane region" description="Helical" evidence="7">
    <location>
        <begin position="36"/>
        <end position="55"/>
    </location>
</feature>
<keyword evidence="7" id="KW-1133">Transmembrane helix</keyword>
<evidence type="ECO:0000256" key="5">
    <source>
        <dbReference type="ARBA" id="ARBA00023180"/>
    </source>
</evidence>
<keyword evidence="3 7" id="KW-0489">Methyltransferase</keyword>
<evidence type="ECO:0000313" key="9">
    <source>
        <dbReference type="Proteomes" id="UP000813463"/>
    </source>
</evidence>
<dbReference type="Proteomes" id="UP000813463">
    <property type="component" value="Chromosome 3"/>
</dbReference>
<dbReference type="SUPFAM" id="SSF53335">
    <property type="entry name" value="S-adenosyl-L-methionine-dependent methyltransferases"/>
    <property type="match status" value="2"/>
</dbReference>
<evidence type="ECO:0000256" key="3">
    <source>
        <dbReference type="ARBA" id="ARBA00022603"/>
    </source>
</evidence>
<keyword evidence="7" id="KW-0812">Transmembrane</keyword>
<dbReference type="EC" id="2.1.1.-" evidence="7"/>
<feature type="region of interest" description="Disordered" evidence="8">
    <location>
        <begin position="1"/>
        <end position="21"/>
    </location>
</feature>
<dbReference type="GO" id="GO:0005789">
    <property type="term" value="C:endoplasmic reticulum membrane"/>
    <property type="evidence" value="ECO:0007669"/>
    <property type="project" value="UniProtKB-SubCell"/>
</dbReference>
<keyword evidence="7" id="KW-0808">Transferase</keyword>
<keyword evidence="5 7" id="KW-0325">Glycoprotein</keyword>
<keyword evidence="4 7" id="KW-0735">Signal-anchor</keyword>
<evidence type="ECO:0000256" key="7">
    <source>
        <dbReference type="RuleBase" id="RU366043"/>
    </source>
</evidence>
<protein>
    <recommendedName>
        <fullName evidence="7">Methyltransferase</fullName>
        <ecNumber evidence="7">2.1.1.-</ecNumber>
    </recommendedName>
</protein>
<accession>A0A9R0I475</accession>
<dbReference type="AlphaFoldDB" id="A0A9R0I475"/>
<dbReference type="Gene3D" id="3.40.50.150">
    <property type="entry name" value="Vaccinia Virus protein VP39"/>
    <property type="match status" value="1"/>
</dbReference>
<evidence type="ECO:0000313" key="10">
    <source>
        <dbReference type="RefSeq" id="XP_021842341.2"/>
    </source>
</evidence>
<evidence type="ECO:0000256" key="6">
    <source>
        <dbReference type="ARBA" id="ARBA00037847"/>
    </source>
</evidence>
<dbReference type="GO" id="GO:0005737">
    <property type="term" value="C:cytoplasm"/>
    <property type="evidence" value="ECO:0000318"/>
    <property type="project" value="GO_Central"/>
</dbReference>
<dbReference type="InterPro" id="IPR029063">
    <property type="entry name" value="SAM-dependent_MTases_sf"/>
</dbReference>
<comment type="similarity">
    <text evidence="2 7">Belongs to the methyltransferase superfamily.</text>
</comment>
<organism evidence="9 10">
    <name type="scientific">Spinacia oleracea</name>
    <name type="common">Spinach</name>
    <dbReference type="NCBI Taxonomy" id="3562"/>
    <lineage>
        <taxon>Eukaryota</taxon>
        <taxon>Viridiplantae</taxon>
        <taxon>Streptophyta</taxon>
        <taxon>Embryophyta</taxon>
        <taxon>Tracheophyta</taxon>
        <taxon>Spermatophyta</taxon>
        <taxon>Magnoliopsida</taxon>
        <taxon>eudicotyledons</taxon>
        <taxon>Gunneridae</taxon>
        <taxon>Pentapetalae</taxon>
        <taxon>Caryophyllales</taxon>
        <taxon>Chenopodiaceae</taxon>
        <taxon>Chenopodioideae</taxon>
        <taxon>Anserineae</taxon>
        <taxon>Spinacia</taxon>
    </lineage>
</organism>
<evidence type="ECO:0000256" key="8">
    <source>
        <dbReference type="SAM" id="MobiDB-lite"/>
    </source>
</evidence>
<keyword evidence="9" id="KW-1185">Reference proteome</keyword>
<dbReference type="GO" id="GO:0005768">
    <property type="term" value="C:endosome"/>
    <property type="evidence" value="ECO:0007669"/>
    <property type="project" value="TreeGrafter"/>
</dbReference>
<sequence length="645" mass="73887">MGGLDSPPYNPTSKPSSYSSSSYWNRTIKNTNKHNILTLIFISFLCSFFYLLAVWQNRSSGPAITTTATCTATLNTTTNLGPLDFVAHHTADHESSPGSGSHRVYPPCDVTYSEYTPCEYKRRAVKFTRDRLIYRERHCPKKWELLKCRVPAPYGYKSPFKWPVSRDYVWYDNVPHKHLTVEKAVQNWIRFEGDRFKFPGGGTMFPNGADAYIDDIGKLINLNDGSIRTAIDTGCGVASWGAYLLSRDILAMSFAPRDTHEAQVQFALERGVPALIGVIASKRLPYPSRAFDMAHCSRCLIPWDQYDGVYLTEVDRVLRPGGYWILSGPPINWKKYWKGWERTKEDLNAEQTRIENVAKTLCWKKLIEKGDIAIWQKPINHKNCKRAKKVNSIRPFCPNPDPDRAWYTNLETCHTPLPEVSKDEDFAGGQLAKWPKRLNAIPPRIYRGSVKGVTAKIYQEDIKLWTRRVSYYKTVNNQLGQPGRYRNLLDMNAYLGGFAGALVDDPVWVMNVVPVEAKVNTLGVIYERGLIGTYQSWCEAMSTYPRTYDLLHANLIFTLYENRCEMEDILLEMDRILRPEGSVIFRDDVDILVKIKKITDALQWDSQIIDHEDGPLEREKLLFVVKTYWTSPPITTNEQDTNTSP</sequence>
<gene>
    <name evidence="10" type="primary">LOC110782476</name>
</gene>
<evidence type="ECO:0000256" key="2">
    <source>
        <dbReference type="ARBA" id="ARBA00008361"/>
    </source>
</evidence>
<dbReference type="GO" id="GO:0008168">
    <property type="term" value="F:methyltransferase activity"/>
    <property type="evidence" value="ECO:0007669"/>
    <property type="project" value="UniProtKB-UniRule"/>
</dbReference>
<reference evidence="10" key="2">
    <citation type="submission" date="2025-08" db="UniProtKB">
        <authorList>
            <consortium name="RefSeq"/>
        </authorList>
    </citation>
    <scope>IDENTIFICATION</scope>
    <source>
        <tissue evidence="10">Leaf</tissue>
    </source>
</reference>
<evidence type="ECO:0000256" key="1">
    <source>
        <dbReference type="ARBA" id="ARBA00004606"/>
    </source>
</evidence>
<dbReference type="KEGG" id="soe:110782476"/>
<dbReference type="GeneID" id="110782476"/>
<reference evidence="9" key="1">
    <citation type="journal article" date="2021" name="Nat. Commun.">
        <title>Genomic analyses provide insights into spinach domestication and the genetic basis of agronomic traits.</title>
        <authorList>
            <person name="Cai X."/>
            <person name="Sun X."/>
            <person name="Xu C."/>
            <person name="Sun H."/>
            <person name="Wang X."/>
            <person name="Ge C."/>
            <person name="Zhang Z."/>
            <person name="Wang Q."/>
            <person name="Fei Z."/>
            <person name="Jiao C."/>
            <person name="Wang Q."/>
        </authorList>
    </citation>
    <scope>NUCLEOTIDE SEQUENCE [LARGE SCALE GENOMIC DNA]</scope>
    <source>
        <strain evidence="9">cv. Varoflay</strain>
    </source>
</reference>
<dbReference type="GO" id="GO:0032259">
    <property type="term" value="P:methylation"/>
    <property type="evidence" value="ECO:0007669"/>
    <property type="project" value="UniProtKB-KW"/>
</dbReference>
<feature type="compositionally biased region" description="Low complexity" evidence="8">
    <location>
        <begin position="11"/>
        <end position="21"/>
    </location>
</feature>
<comment type="subcellular location">
    <subcellularLocation>
        <location evidence="6">Endomembrane system</location>
        <topology evidence="6">Single-pass membrane protein</topology>
    </subcellularLocation>
    <subcellularLocation>
        <location evidence="1 7">Membrane</location>
        <topology evidence="1 7">Single-pass type II membrane protein</topology>
    </subcellularLocation>
</comment>
<dbReference type="Pfam" id="PF03141">
    <property type="entry name" value="Methyltransf_29"/>
    <property type="match status" value="1"/>
</dbReference>
<name>A0A9R0I475_SPIOL</name>
<dbReference type="PANTHER" id="PTHR10108:SF1049">
    <property type="entry name" value="METHYLTRANSFERASE"/>
    <property type="match status" value="1"/>
</dbReference>
<evidence type="ECO:0000256" key="4">
    <source>
        <dbReference type="ARBA" id="ARBA00022968"/>
    </source>
</evidence>
<dbReference type="PANTHER" id="PTHR10108">
    <property type="entry name" value="SAM-DEPENDENT METHYLTRANSFERASE"/>
    <property type="match status" value="1"/>
</dbReference>
<dbReference type="InterPro" id="IPR004159">
    <property type="entry name" value="Put_SAM_MeTrfase"/>
</dbReference>
<dbReference type="RefSeq" id="XP_021842341.2">
    <property type="nucleotide sequence ID" value="XM_021986649.2"/>
</dbReference>
<proteinExistence type="inferred from homology"/>
<dbReference type="GO" id="GO:0005802">
    <property type="term" value="C:trans-Golgi network"/>
    <property type="evidence" value="ECO:0007669"/>
    <property type="project" value="TreeGrafter"/>
</dbReference>
<keyword evidence="7" id="KW-0472">Membrane</keyword>